<dbReference type="EMBL" id="SGXF01000005">
    <property type="protein sequence ID" value="RZS94082.1"/>
    <property type="molecule type" value="Genomic_DNA"/>
</dbReference>
<organism evidence="3 4">
    <name type="scientific">Cuneatibacter caecimuris</name>
    <dbReference type="NCBI Taxonomy" id="1796618"/>
    <lineage>
        <taxon>Bacteria</taxon>
        <taxon>Bacillati</taxon>
        <taxon>Bacillota</taxon>
        <taxon>Clostridia</taxon>
        <taxon>Lachnospirales</taxon>
        <taxon>Lachnospiraceae</taxon>
        <taxon>Cuneatibacter</taxon>
    </lineage>
</organism>
<reference evidence="3 4" key="1">
    <citation type="submission" date="2019-02" db="EMBL/GenBank/DDBJ databases">
        <title>Genomic Encyclopedia of Type Strains, Phase IV (KMG-IV): sequencing the most valuable type-strain genomes for metagenomic binning, comparative biology and taxonomic classification.</title>
        <authorList>
            <person name="Goeker M."/>
        </authorList>
    </citation>
    <scope>NUCLEOTIDE SEQUENCE [LARGE SCALE GENOMIC DNA]</scope>
    <source>
        <strain evidence="3 4">DSM 29486</strain>
    </source>
</reference>
<feature type="domain" description="HPt" evidence="2">
    <location>
        <begin position="20"/>
        <end position="117"/>
    </location>
</feature>
<evidence type="ECO:0000259" key="2">
    <source>
        <dbReference type="PROSITE" id="PS50894"/>
    </source>
</evidence>
<dbReference type="RefSeq" id="WP_130435717.1">
    <property type="nucleotide sequence ID" value="NZ_SGXF01000005.1"/>
</dbReference>
<keyword evidence="1" id="KW-0597">Phosphoprotein</keyword>
<keyword evidence="4" id="KW-1185">Reference proteome</keyword>
<dbReference type="GO" id="GO:0000160">
    <property type="term" value="P:phosphorelay signal transduction system"/>
    <property type="evidence" value="ECO:0007669"/>
    <property type="project" value="InterPro"/>
</dbReference>
<dbReference type="OrthoDB" id="1669200at2"/>
<dbReference type="Gene3D" id="1.20.120.160">
    <property type="entry name" value="HPT domain"/>
    <property type="match status" value="1"/>
</dbReference>
<protein>
    <submittedName>
        <fullName evidence="3">Hpt domain-containing protein</fullName>
    </submittedName>
</protein>
<evidence type="ECO:0000313" key="4">
    <source>
        <dbReference type="Proteomes" id="UP000292927"/>
    </source>
</evidence>
<evidence type="ECO:0000256" key="1">
    <source>
        <dbReference type="PROSITE-ProRule" id="PRU00110"/>
    </source>
</evidence>
<dbReference type="AlphaFoldDB" id="A0A4Q7P5W3"/>
<dbReference type="Proteomes" id="UP000292927">
    <property type="component" value="Unassembled WGS sequence"/>
</dbReference>
<name>A0A4Q7P5W3_9FIRM</name>
<dbReference type="InterPro" id="IPR036641">
    <property type="entry name" value="HPT_dom_sf"/>
</dbReference>
<sequence length="117" mass="13502">MEIEEVMAPVVDDMETTIRRFAGRIELWEKFLLKFKDDLTYTELQTAYELSDGPAMERAAHTMKGIAANLGLQRLSDASADMVRSVRENRPDLFEKNMEAVRREYQAVLDAIRKFAD</sequence>
<accession>A0A4Q7P5W3</accession>
<dbReference type="SUPFAM" id="SSF47226">
    <property type="entry name" value="Histidine-containing phosphotransfer domain, HPT domain"/>
    <property type="match status" value="1"/>
</dbReference>
<evidence type="ECO:0000313" key="3">
    <source>
        <dbReference type="EMBL" id="RZS94082.1"/>
    </source>
</evidence>
<comment type="caution">
    <text evidence="3">The sequence shown here is derived from an EMBL/GenBank/DDBJ whole genome shotgun (WGS) entry which is preliminary data.</text>
</comment>
<dbReference type="PROSITE" id="PS50894">
    <property type="entry name" value="HPT"/>
    <property type="match status" value="1"/>
</dbReference>
<proteinExistence type="predicted"/>
<dbReference type="Pfam" id="PF01627">
    <property type="entry name" value="Hpt"/>
    <property type="match status" value="1"/>
</dbReference>
<gene>
    <name evidence="3" type="ORF">EV209_2448</name>
</gene>
<feature type="modified residue" description="Phosphohistidine" evidence="1">
    <location>
        <position position="61"/>
    </location>
</feature>
<dbReference type="InterPro" id="IPR008207">
    <property type="entry name" value="Sig_transdc_His_kin_Hpt_dom"/>
</dbReference>